<keyword evidence="3" id="KW-1003">Cell membrane</keyword>
<comment type="subcellular location">
    <subcellularLocation>
        <location evidence="1">Cell membrane</location>
        <topology evidence="1">Multi-pass membrane protein</topology>
    </subcellularLocation>
</comment>
<dbReference type="Proteomes" id="UP000699985">
    <property type="component" value="Unassembled WGS sequence"/>
</dbReference>
<organism evidence="10 11">
    <name type="scientific">Candidatus Fonsibacter lacus</name>
    <dbReference type="NCBI Taxonomy" id="2576439"/>
    <lineage>
        <taxon>Bacteria</taxon>
        <taxon>Pseudomonadati</taxon>
        <taxon>Pseudomonadota</taxon>
        <taxon>Alphaproteobacteria</taxon>
        <taxon>Candidatus Pelagibacterales</taxon>
        <taxon>Candidatus Pelagibacterales incertae sedis</taxon>
        <taxon>Candidatus Fonsibacter</taxon>
    </lineage>
</organism>
<feature type="transmembrane region" description="Helical" evidence="9">
    <location>
        <begin position="192"/>
        <end position="214"/>
    </location>
</feature>
<dbReference type="GO" id="GO:0022857">
    <property type="term" value="F:transmembrane transporter activity"/>
    <property type="evidence" value="ECO:0007669"/>
    <property type="project" value="InterPro"/>
</dbReference>
<feature type="transmembrane region" description="Helical" evidence="9">
    <location>
        <begin position="226"/>
        <end position="252"/>
    </location>
</feature>
<evidence type="ECO:0000256" key="8">
    <source>
        <dbReference type="ARBA" id="ARBA00037998"/>
    </source>
</evidence>
<dbReference type="PANTHER" id="PTHR11795:SF445">
    <property type="entry name" value="AMINO ACID ABC TRANSPORTER PERMEASE PROTEIN"/>
    <property type="match status" value="1"/>
</dbReference>
<evidence type="ECO:0000256" key="5">
    <source>
        <dbReference type="ARBA" id="ARBA00022970"/>
    </source>
</evidence>
<evidence type="ECO:0000256" key="1">
    <source>
        <dbReference type="ARBA" id="ARBA00004651"/>
    </source>
</evidence>
<evidence type="ECO:0000256" key="4">
    <source>
        <dbReference type="ARBA" id="ARBA00022692"/>
    </source>
</evidence>
<dbReference type="AlphaFoldDB" id="A0A966HLC7"/>
<name>A0A966HLC7_9PROT</name>
<feature type="transmembrane region" description="Helical" evidence="9">
    <location>
        <begin position="144"/>
        <end position="161"/>
    </location>
</feature>
<accession>A0A966HLC7</accession>
<dbReference type="InterPro" id="IPR001851">
    <property type="entry name" value="ABC_transp_permease"/>
</dbReference>
<evidence type="ECO:0000256" key="2">
    <source>
        <dbReference type="ARBA" id="ARBA00022448"/>
    </source>
</evidence>
<proteinExistence type="inferred from homology"/>
<evidence type="ECO:0000256" key="9">
    <source>
        <dbReference type="SAM" id="Phobius"/>
    </source>
</evidence>
<comment type="caution">
    <text evidence="10">The sequence shown here is derived from an EMBL/GenBank/DDBJ whole genome shotgun (WGS) entry which is preliminary data.</text>
</comment>
<evidence type="ECO:0000256" key="3">
    <source>
        <dbReference type="ARBA" id="ARBA00022475"/>
    </source>
</evidence>
<feature type="transmembrane region" description="Helical" evidence="9">
    <location>
        <begin position="45"/>
        <end position="61"/>
    </location>
</feature>
<evidence type="ECO:0000256" key="7">
    <source>
        <dbReference type="ARBA" id="ARBA00023136"/>
    </source>
</evidence>
<dbReference type="PANTHER" id="PTHR11795">
    <property type="entry name" value="BRANCHED-CHAIN AMINO ACID TRANSPORT SYSTEM PERMEASE PROTEIN LIVH"/>
    <property type="match status" value="1"/>
</dbReference>
<evidence type="ECO:0000313" key="11">
    <source>
        <dbReference type="Proteomes" id="UP000699985"/>
    </source>
</evidence>
<keyword evidence="6 9" id="KW-1133">Transmembrane helix</keyword>
<dbReference type="GO" id="GO:0005886">
    <property type="term" value="C:plasma membrane"/>
    <property type="evidence" value="ECO:0007669"/>
    <property type="project" value="UniProtKB-SubCell"/>
</dbReference>
<keyword evidence="2" id="KW-0813">Transport</keyword>
<gene>
    <name evidence="10" type="ORF">EBX29_01105</name>
</gene>
<comment type="similarity">
    <text evidence="8">Belongs to the binding-protein-dependent transport system permease family. LivHM subfamily.</text>
</comment>
<dbReference type="InterPro" id="IPR052157">
    <property type="entry name" value="BCAA_transport_permease"/>
</dbReference>
<keyword evidence="4 9" id="KW-0812">Transmembrane</keyword>
<feature type="transmembrane region" description="Helical" evidence="9">
    <location>
        <begin position="67"/>
        <end position="86"/>
    </location>
</feature>
<evidence type="ECO:0000256" key="6">
    <source>
        <dbReference type="ARBA" id="ARBA00022989"/>
    </source>
</evidence>
<feature type="transmembrane region" description="Helical" evidence="9">
    <location>
        <begin position="98"/>
        <end position="116"/>
    </location>
</feature>
<dbReference type="Pfam" id="PF02653">
    <property type="entry name" value="BPD_transp_2"/>
    <property type="match status" value="1"/>
</dbReference>
<evidence type="ECO:0000313" key="10">
    <source>
        <dbReference type="EMBL" id="NCU50364.1"/>
    </source>
</evidence>
<keyword evidence="5" id="KW-0029">Amino-acid transport</keyword>
<dbReference type="GO" id="GO:0006865">
    <property type="term" value="P:amino acid transport"/>
    <property type="evidence" value="ECO:0007669"/>
    <property type="project" value="UniProtKB-KW"/>
</dbReference>
<protein>
    <submittedName>
        <fullName evidence="10">Branched-chain amino acid ABC transporter permease</fullName>
    </submittedName>
</protein>
<dbReference type="EMBL" id="RGMI01000027">
    <property type="protein sequence ID" value="NCU50364.1"/>
    <property type="molecule type" value="Genomic_DNA"/>
</dbReference>
<feature type="transmembrane region" description="Helical" evidence="9">
    <location>
        <begin position="264"/>
        <end position="285"/>
    </location>
</feature>
<dbReference type="CDD" id="cd06582">
    <property type="entry name" value="TM_PBP1_LivH_like"/>
    <property type="match status" value="1"/>
</dbReference>
<sequence length="288" mass="31217">MTSQVIIQAIISGILMGLIYALIAAGLSLIFGLMEIVNFAHGDHLMVSMFSAFWFWMLFGIDPIFSIPFTIIIMAVLGIATHYFIIRKILNSTMLVQICATFGLAVAIRALAQLFFTPDFRTIKNPIIQGKFEIAGIFIGQPQLYASLVCLIAFILLYLFVTKTETGTALQATAQDRQAAEILGIPSNKMFALGWAIGLSCVAVAGSMLSNFYYVFPDVGVNFSLFAFVAVALGGFGSISGSLIAGIIIGIVESVGGLLIDPSFKLLYVFAVYLFVVIVRPQGIFGRY</sequence>
<reference evidence="10" key="1">
    <citation type="submission" date="2018-10" db="EMBL/GenBank/DDBJ databases">
        <title>Iterative Subtractive Binning of Freshwater Chronoseries Metagenomes Recovers Nearly Complete Genomes from over Four Hundred Novel Species.</title>
        <authorList>
            <person name="Rodriguez-R L.M."/>
            <person name="Tsementzi D."/>
            <person name="Luo C."/>
            <person name="Konstantinidis K.T."/>
        </authorList>
    </citation>
    <scope>NUCLEOTIDE SEQUENCE</scope>
    <source>
        <strain evidence="10">WB8_1A_003</strain>
    </source>
</reference>
<feature type="transmembrane region" description="Helical" evidence="9">
    <location>
        <begin position="6"/>
        <end position="33"/>
    </location>
</feature>
<keyword evidence="7 9" id="KW-0472">Membrane</keyword>